<dbReference type="Proteomes" id="UP001061958">
    <property type="component" value="Unassembled WGS sequence"/>
</dbReference>
<organism evidence="1 2">
    <name type="scientific">Galdieria partita</name>
    <dbReference type="NCBI Taxonomy" id="83374"/>
    <lineage>
        <taxon>Eukaryota</taxon>
        <taxon>Rhodophyta</taxon>
        <taxon>Bangiophyceae</taxon>
        <taxon>Galdieriales</taxon>
        <taxon>Galdieriaceae</taxon>
        <taxon>Galdieria</taxon>
    </lineage>
</organism>
<gene>
    <name evidence="1" type="ORF">GpartN1_g3896.t1</name>
</gene>
<dbReference type="OrthoDB" id="10424239at2759"/>
<dbReference type="EMBL" id="BQMJ01000030">
    <property type="protein sequence ID" value="GJQ12105.1"/>
    <property type="molecule type" value="Genomic_DNA"/>
</dbReference>
<proteinExistence type="predicted"/>
<comment type="caution">
    <text evidence="1">The sequence shown here is derived from an EMBL/GenBank/DDBJ whole genome shotgun (WGS) entry which is preliminary data.</text>
</comment>
<evidence type="ECO:0000313" key="2">
    <source>
        <dbReference type="Proteomes" id="UP001061958"/>
    </source>
</evidence>
<protein>
    <submittedName>
        <fullName evidence="1">Uncharacterized protein</fullName>
    </submittedName>
</protein>
<sequence>MSSSEHVIQNNCNILDMVSKKSPFRKRHEMFEQLVLVATAVEKDLFQFTSYALSMENPTACIQKSVQKEHYNMQMRNGAKGSSPILDVTHATIQRLDATNADTIHENQHNTVSKRKLKCKCNNHLKKTKIAPKRSPQSFVHVTKTVRVKCLTNSASKPPVRSIMKYRF</sequence>
<keyword evidence="2" id="KW-1185">Reference proteome</keyword>
<name>A0A9C7PX72_9RHOD</name>
<dbReference type="AlphaFoldDB" id="A0A9C7PX72"/>
<accession>A0A9C7PX72</accession>
<evidence type="ECO:0000313" key="1">
    <source>
        <dbReference type="EMBL" id="GJQ12105.1"/>
    </source>
</evidence>
<reference evidence="1" key="2">
    <citation type="submission" date="2022-01" db="EMBL/GenBank/DDBJ databases">
        <authorList>
            <person name="Hirooka S."/>
            <person name="Miyagishima S.Y."/>
        </authorList>
    </citation>
    <scope>NUCLEOTIDE SEQUENCE</scope>
    <source>
        <strain evidence="1">NBRC 102759</strain>
    </source>
</reference>
<reference evidence="1" key="1">
    <citation type="journal article" date="2022" name="Proc. Natl. Acad. Sci. U.S.A.">
        <title>Life cycle and functional genomics of the unicellular red alga Galdieria for elucidating algal and plant evolution and industrial use.</title>
        <authorList>
            <person name="Hirooka S."/>
            <person name="Itabashi T."/>
            <person name="Ichinose T.M."/>
            <person name="Onuma R."/>
            <person name="Fujiwara T."/>
            <person name="Yamashita S."/>
            <person name="Jong L.W."/>
            <person name="Tomita R."/>
            <person name="Iwane A.H."/>
            <person name="Miyagishima S.Y."/>
        </authorList>
    </citation>
    <scope>NUCLEOTIDE SEQUENCE</scope>
    <source>
        <strain evidence="1">NBRC 102759</strain>
    </source>
</reference>